<dbReference type="GO" id="GO:0052907">
    <property type="term" value="F:23S rRNA (adenine(1618)-N(6))-methyltransferase activity"/>
    <property type="evidence" value="ECO:0007669"/>
    <property type="project" value="TreeGrafter"/>
</dbReference>
<dbReference type="InterPro" id="IPR029063">
    <property type="entry name" value="SAM-dependent_MTases_sf"/>
</dbReference>
<organism evidence="7">
    <name type="scientific">marine sediment metagenome</name>
    <dbReference type="NCBI Taxonomy" id="412755"/>
    <lineage>
        <taxon>unclassified sequences</taxon>
        <taxon>metagenomes</taxon>
        <taxon>ecological metagenomes</taxon>
    </lineage>
</organism>
<comment type="caution">
    <text evidence="7">The sequence shown here is derived from an EMBL/GenBank/DDBJ whole genome shotgun (WGS) entry which is preliminary data.</text>
</comment>
<evidence type="ECO:0000256" key="4">
    <source>
        <dbReference type="ARBA" id="ARBA00022679"/>
    </source>
</evidence>
<keyword evidence="5" id="KW-0949">S-adenosyl-L-methionine</keyword>
<evidence type="ECO:0000313" key="7">
    <source>
        <dbReference type="EMBL" id="KKO05012.1"/>
    </source>
</evidence>
<keyword evidence="4" id="KW-0808">Transferase</keyword>
<gene>
    <name evidence="7" type="ORF">LCGC14_0078310</name>
</gene>
<dbReference type="PANTHER" id="PTHR13393:SF0">
    <property type="entry name" value="RNA N6-ADENOSINE-METHYLTRANSFERASE METTL16"/>
    <property type="match status" value="1"/>
</dbReference>
<dbReference type="CDD" id="cd02440">
    <property type="entry name" value="AdoMet_MTases"/>
    <property type="match status" value="1"/>
</dbReference>
<dbReference type="PANTHER" id="PTHR13393">
    <property type="entry name" value="SAM-DEPENDENT METHYLTRANSFERASE"/>
    <property type="match status" value="1"/>
</dbReference>
<dbReference type="Pfam" id="PF05971">
    <property type="entry name" value="Methyltransf_10"/>
    <property type="match status" value="1"/>
</dbReference>
<dbReference type="PIRSF" id="PIRSF029038">
    <property type="entry name" value="Mtase_YbiN_prd"/>
    <property type="match status" value="1"/>
</dbReference>
<evidence type="ECO:0000256" key="3">
    <source>
        <dbReference type="ARBA" id="ARBA00022603"/>
    </source>
</evidence>
<dbReference type="GO" id="GO:0005737">
    <property type="term" value="C:cytoplasm"/>
    <property type="evidence" value="ECO:0007669"/>
    <property type="project" value="InterPro"/>
</dbReference>
<dbReference type="GO" id="GO:0070475">
    <property type="term" value="P:rRNA base methylation"/>
    <property type="evidence" value="ECO:0007669"/>
    <property type="project" value="TreeGrafter"/>
</dbReference>
<dbReference type="InterPro" id="IPR016909">
    <property type="entry name" value="rRNA_lsu_MeTfrase_F"/>
</dbReference>
<dbReference type="HAMAP" id="MF_01848">
    <property type="entry name" value="23SrRNA_methyltr_F"/>
    <property type="match status" value="1"/>
</dbReference>
<dbReference type="AlphaFoldDB" id="A0A0F9XZV9"/>
<reference evidence="7" key="1">
    <citation type="journal article" date="2015" name="Nature">
        <title>Complex archaea that bridge the gap between prokaryotes and eukaryotes.</title>
        <authorList>
            <person name="Spang A."/>
            <person name="Saw J.H."/>
            <person name="Jorgensen S.L."/>
            <person name="Zaremba-Niedzwiedzka K."/>
            <person name="Martijn J."/>
            <person name="Lind A.E."/>
            <person name="van Eijk R."/>
            <person name="Schleper C."/>
            <person name="Guy L."/>
            <person name="Ettema T.J."/>
        </authorList>
    </citation>
    <scope>NUCLEOTIDE SEQUENCE</scope>
</reference>
<dbReference type="EMBL" id="LAZR01000020">
    <property type="protein sequence ID" value="KKO05012.1"/>
    <property type="molecule type" value="Genomic_DNA"/>
</dbReference>
<evidence type="ECO:0000256" key="1">
    <source>
        <dbReference type="ARBA" id="ARBA00022490"/>
    </source>
</evidence>
<keyword evidence="1" id="KW-0963">Cytoplasm</keyword>
<evidence type="ECO:0000256" key="6">
    <source>
        <dbReference type="SAM" id="MobiDB-lite"/>
    </source>
</evidence>
<feature type="compositionally biased region" description="Basic and acidic residues" evidence="6">
    <location>
        <begin position="1"/>
        <end position="14"/>
    </location>
</feature>
<proteinExistence type="inferred from homology"/>
<protein>
    <submittedName>
        <fullName evidence="7">Uncharacterized protein</fullName>
    </submittedName>
</protein>
<evidence type="ECO:0000256" key="2">
    <source>
        <dbReference type="ARBA" id="ARBA00022552"/>
    </source>
</evidence>
<dbReference type="Gene3D" id="3.40.50.150">
    <property type="entry name" value="Vaccinia Virus protein VP39"/>
    <property type="match status" value="1"/>
</dbReference>
<dbReference type="NCBIfam" id="NF008725">
    <property type="entry name" value="PRK11727.1"/>
    <property type="match status" value="1"/>
</dbReference>
<name>A0A0F9XZV9_9ZZZZ</name>
<accession>A0A0F9XZV9</accession>
<keyword evidence="3" id="KW-0489">Methyltransferase</keyword>
<sequence>MADSKKKEELEKPTLHPRNKHTGRYDLKELKVVNPELKEFVTKNKYGNFTVDFFNPKAVKALNKALLISQYGLDFWDIPDGFLCPPIPGRADYIHHISDILAASNDGVLVKGDAIKCLDIGVGANCVYPIVGNSEYGWSFIGTDIDPKGIEAAQKIVTSNPSLHGKVEFRVQPKPEHIFLGVLKETEKVDLTICNPPFHATQAEAEAGTLRKLTNLKKKRIKKAELNFSGQGGELWTDGGEKRFVLNMINESAQFSKNSAWFSTLVSKQSNLRSFYDRLEKVGVVEHKTTPMGQGNKMSRIIAWTFLSPTEMKAWSEERWESK</sequence>
<evidence type="ECO:0000256" key="5">
    <source>
        <dbReference type="ARBA" id="ARBA00022691"/>
    </source>
</evidence>
<feature type="region of interest" description="Disordered" evidence="6">
    <location>
        <begin position="1"/>
        <end position="21"/>
    </location>
</feature>
<dbReference type="InterPro" id="IPR010286">
    <property type="entry name" value="METTL16/RlmF"/>
</dbReference>
<keyword evidence="2" id="KW-0698">rRNA processing</keyword>
<dbReference type="SUPFAM" id="SSF53335">
    <property type="entry name" value="S-adenosyl-L-methionine-dependent methyltransferases"/>
    <property type="match status" value="1"/>
</dbReference>